<dbReference type="InterPro" id="IPR017871">
    <property type="entry name" value="ABC_transporter-like_CS"/>
</dbReference>
<dbReference type="AlphaFoldDB" id="A0A7U3RZK4"/>
<feature type="domain" description="FHA" evidence="10">
    <location>
        <begin position="137"/>
        <end position="186"/>
    </location>
</feature>
<dbReference type="GO" id="GO:0016020">
    <property type="term" value="C:membrane"/>
    <property type="evidence" value="ECO:0007669"/>
    <property type="project" value="UniProtKB-SubCell"/>
</dbReference>
<dbReference type="PROSITE" id="PS50893">
    <property type="entry name" value="ABC_TRANSPORTER_2"/>
    <property type="match status" value="1"/>
</dbReference>
<dbReference type="EMBL" id="CP063311">
    <property type="protein sequence ID" value="QOV21689.1"/>
    <property type="molecule type" value="Genomic_DNA"/>
</dbReference>
<dbReference type="InterPro" id="IPR003439">
    <property type="entry name" value="ABC_transporter-like_ATP-bd"/>
</dbReference>
<dbReference type="InterPro" id="IPR013525">
    <property type="entry name" value="ABC2_TM"/>
</dbReference>
<feature type="domain" description="FHA" evidence="10">
    <location>
        <begin position="28"/>
        <end position="84"/>
    </location>
</feature>
<dbReference type="Pfam" id="PF00498">
    <property type="entry name" value="FHA"/>
    <property type="match status" value="2"/>
</dbReference>
<evidence type="ECO:0000313" key="13">
    <source>
        <dbReference type="Proteomes" id="UP000593846"/>
    </source>
</evidence>
<evidence type="ECO:0000259" key="11">
    <source>
        <dbReference type="PROSITE" id="PS50893"/>
    </source>
</evidence>
<dbReference type="InterPro" id="IPR008984">
    <property type="entry name" value="SMAD_FHA_dom_sf"/>
</dbReference>
<evidence type="ECO:0000256" key="2">
    <source>
        <dbReference type="ARBA" id="ARBA00022448"/>
    </source>
</evidence>
<feature type="transmembrane region" description="Helical" evidence="9">
    <location>
        <begin position="609"/>
        <end position="636"/>
    </location>
</feature>
<dbReference type="PANTHER" id="PTHR48041">
    <property type="entry name" value="ABC TRANSPORTER G FAMILY MEMBER 28"/>
    <property type="match status" value="1"/>
</dbReference>
<accession>A0A7U3RZK4</accession>
<dbReference type="SUPFAM" id="SSF49879">
    <property type="entry name" value="SMAD/FHA domain"/>
    <property type="match status" value="2"/>
</dbReference>
<evidence type="ECO:0000256" key="6">
    <source>
        <dbReference type="ARBA" id="ARBA00022989"/>
    </source>
</evidence>
<dbReference type="CDD" id="cd00060">
    <property type="entry name" value="FHA"/>
    <property type="match status" value="2"/>
</dbReference>
<keyword evidence="7 9" id="KW-0472">Membrane</keyword>
<keyword evidence="5 12" id="KW-0067">ATP-binding</keyword>
<evidence type="ECO:0000256" key="7">
    <source>
        <dbReference type="ARBA" id="ARBA00023136"/>
    </source>
</evidence>
<feature type="transmembrane region" description="Helical" evidence="9">
    <location>
        <begin position="682"/>
        <end position="699"/>
    </location>
</feature>
<dbReference type="InterPro" id="IPR027417">
    <property type="entry name" value="P-loop_NTPase"/>
</dbReference>
<evidence type="ECO:0000256" key="1">
    <source>
        <dbReference type="ARBA" id="ARBA00004141"/>
    </source>
</evidence>
<evidence type="ECO:0000259" key="10">
    <source>
        <dbReference type="PROSITE" id="PS50006"/>
    </source>
</evidence>
<dbReference type="SMART" id="SM00382">
    <property type="entry name" value="AAA"/>
    <property type="match status" value="1"/>
</dbReference>
<dbReference type="Proteomes" id="UP000593846">
    <property type="component" value="Chromosome"/>
</dbReference>
<evidence type="ECO:0000256" key="8">
    <source>
        <dbReference type="PROSITE-ProRule" id="PRU00182"/>
    </source>
</evidence>
<sequence>MTPTSRPYIILSNQGQTLPKFELTQSQHIIGRDPQLADLLVPPDWTVISRCQATLVEVDGNYYIYDGDRLQPSSNKLFINNHLISHDLGYLLQNGDIIKIGQNFNILVTLEFHNPGSSSHHHKTLFFSSICLKEKSTVVGRDPTANLQIIAPTISRRHAVIEYIRSGEYILYDYSTNGVFVNGKKVNGKTHLTSGAIIKIVPYTLVLQGDELVISDTGNHIRLDAKNILRLVKYKNSQKVLLNKISLPIEPGQLVALVGGSGAGKSTLMKTLLGIQPTSQGAVYINGENLRQSFNIYRNQIGYVPQSDIIHKELTVTEALRYAAKLRLPPDTDLNSIIQKTLTQIELLPCRDVLVKNLSGGQLKRVSIGVELLVDPKLFFLDEPTSGLDPGLDKKMMQLLRKLANQGRTIILVTHATTNIDLCDRIVFLGQGGNLCYFGSFEDACVFFNLNNKDFADIYIELDNQEVVIRTAELFKQSPYQTQYIDQRLGMSNSHIITAKPRQVQASLVDQTWILAQRYLQLVIRDRVNLIISLVTAPLGILLINLAIADQEPFILPSEANPRLAPLAQTVVLVFTCAAIWIGLGTSLQEIVKENDIYLRERLVNLSCFSYLTSKVLVLSGIACLQTIIMVIAILISFAAPDSLTVPWFYGVSITSFLTLFSCFCLGLMVSAAVKNSTQANSALVVLLLPQIIFSGVLFKTEGISKYLAWLMVSRWSVGAYGSLVNINALVPEPILLPDGTSIPAPFAITDVYEPSWDNLSLNWKLLLLHSLVYLIVTLIIQKKKDIL</sequence>
<dbReference type="InterPro" id="IPR000253">
    <property type="entry name" value="FHA_dom"/>
</dbReference>
<reference evidence="13" key="1">
    <citation type="submission" date="2020-10" db="EMBL/GenBank/DDBJ databases">
        <title>Genome-based taxonomic classification of the species Anabaenopsis elenkinii.</title>
        <authorList>
            <person name="Delbaje E."/>
            <person name="Andreote A.P.D."/>
            <person name="Pellegrinetti T.A."/>
            <person name="Cruz R.B."/>
            <person name="Branco L.H.Z."/>
            <person name="Fiore M.F."/>
        </authorList>
    </citation>
    <scope>NUCLEOTIDE SEQUENCE [LARGE SCALE GENOMIC DNA]</scope>
    <source>
        <strain evidence="13">CCIBt3563</strain>
    </source>
</reference>
<dbReference type="SMART" id="SM00240">
    <property type="entry name" value="FHA"/>
    <property type="match status" value="2"/>
</dbReference>
<evidence type="ECO:0000313" key="12">
    <source>
        <dbReference type="EMBL" id="QOV21689.1"/>
    </source>
</evidence>
<dbReference type="Gene3D" id="3.40.50.300">
    <property type="entry name" value="P-loop containing nucleotide triphosphate hydrolases"/>
    <property type="match status" value="1"/>
</dbReference>
<evidence type="ECO:0000256" key="5">
    <source>
        <dbReference type="ARBA" id="ARBA00022840"/>
    </source>
</evidence>
<dbReference type="Pfam" id="PF01061">
    <property type="entry name" value="ABC2_membrane"/>
    <property type="match status" value="1"/>
</dbReference>
<dbReference type="GO" id="GO:0016887">
    <property type="term" value="F:ATP hydrolysis activity"/>
    <property type="evidence" value="ECO:0007669"/>
    <property type="project" value="InterPro"/>
</dbReference>
<dbReference type="InterPro" id="IPR050352">
    <property type="entry name" value="ABCG_transporters"/>
</dbReference>
<dbReference type="RefSeq" id="WP_200987336.1">
    <property type="nucleotide sequence ID" value="NZ_CP063311.1"/>
</dbReference>
<evidence type="ECO:0000256" key="9">
    <source>
        <dbReference type="SAM" id="Phobius"/>
    </source>
</evidence>
<dbReference type="PANTHER" id="PTHR48041:SF139">
    <property type="entry name" value="PROTEIN SCARLET"/>
    <property type="match status" value="1"/>
</dbReference>
<proteinExistence type="predicted"/>
<dbReference type="GO" id="GO:0005524">
    <property type="term" value="F:ATP binding"/>
    <property type="evidence" value="ECO:0007669"/>
    <property type="project" value="UniProtKB-KW"/>
</dbReference>
<organism evidence="12 13">
    <name type="scientific">Anabaenopsis elenkinii CCIBt3563</name>
    <dbReference type="NCBI Taxonomy" id="2779889"/>
    <lineage>
        <taxon>Bacteria</taxon>
        <taxon>Bacillati</taxon>
        <taxon>Cyanobacteriota</taxon>
        <taxon>Cyanophyceae</taxon>
        <taxon>Nostocales</taxon>
        <taxon>Nodulariaceae</taxon>
        <taxon>Anabaenopsis</taxon>
    </lineage>
</organism>
<protein>
    <submittedName>
        <fullName evidence="12">ATP-binding cassette domain-containing protein</fullName>
    </submittedName>
</protein>
<feature type="domain" description="ABC transporter" evidence="11">
    <location>
        <begin position="223"/>
        <end position="456"/>
    </location>
</feature>
<keyword evidence="6 9" id="KW-1133">Transmembrane helix</keyword>
<evidence type="ECO:0000256" key="3">
    <source>
        <dbReference type="ARBA" id="ARBA00022692"/>
    </source>
</evidence>
<dbReference type="PROSITE" id="PS50889">
    <property type="entry name" value="S4"/>
    <property type="match status" value="1"/>
</dbReference>
<dbReference type="Pfam" id="PF00005">
    <property type="entry name" value="ABC_tran"/>
    <property type="match status" value="1"/>
</dbReference>
<dbReference type="GO" id="GO:0140359">
    <property type="term" value="F:ABC-type transporter activity"/>
    <property type="evidence" value="ECO:0007669"/>
    <property type="project" value="InterPro"/>
</dbReference>
<keyword evidence="3 9" id="KW-0812">Transmembrane</keyword>
<keyword evidence="13" id="KW-1185">Reference proteome</keyword>
<dbReference type="Gene3D" id="2.60.200.20">
    <property type="match status" value="2"/>
</dbReference>
<gene>
    <name evidence="12" type="ORF">IM676_13210</name>
</gene>
<keyword evidence="2" id="KW-0813">Transport</keyword>
<dbReference type="PROSITE" id="PS50006">
    <property type="entry name" value="FHA_DOMAIN"/>
    <property type="match status" value="2"/>
</dbReference>
<keyword evidence="8" id="KW-0694">RNA-binding</keyword>
<dbReference type="FunFam" id="3.40.50.300:FF:000474">
    <property type="entry name" value="Putative ABC transporter ATP-binding subunit"/>
    <property type="match status" value="1"/>
</dbReference>
<dbReference type="KEGG" id="aee:IM676_13210"/>
<comment type="subcellular location">
    <subcellularLocation>
        <location evidence="1">Membrane</location>
        <topology evidence="1">Multi-pass membrane protein</topology>
    </subcellularLocation>
</comment>
<feature type="transmembrane region" description="Helical" evidence="9">
    <location>
        <begin position="762"/>
        <end position="781"/>
    </location>
</feature>
<dbReference type="InterPro" id="IPR003593">
    <property type="entry name" value="AAA+_ATPase"/>
</dbReference>
<feature type="transmembrane region" description="Helical" evidence="9">
    <location>
        <begin position="568"/>
        <end position="588"/>
    </location>
</feature>
<name>A0A7U3RZK4_9CYAN</name>
<feature type="transmembrane region" description="Helical" evidence="9">
    <location>
        <begin position="528"/>
        <end position="548"/>
    </location>
</feature>
<feature type="transmembrane region" description="Helical" evidence="9">
    <location>
        <begin position="648"/>
        <end position="670"/>
    </location>
</feature>
<dbReference type="PROSITE" id="PS00211">
    <property type="entry name" value="ABC_TRANSPORTER_1"/>
    <property type="match status" value="1"/>
</dbReference>
<dbReference type="GO" id="GO:0003723">
    <property type="term" value="F:RNA binding"/>
    <property type="evidence" value="ECO:0007669"/>
    <property type="project" value="UniProtKB-KW"/>
</dbReference>
<evidence type="ECO:0000256" key="4">
    <source>
        <dbReference type="ARBA" id="ARBA00022741"/>
    </source>
</evidence>
<dbReference type="SUPFAM" id="SSF52540">
    <property type="entry name" value="P-loop containing nucleoside triphosphate hydrolases"/>
    <property type="match status" value="1"/>
</dbReference>
<keyword evidence="4" id="KW-0547">Nucleotide-binding</keyword>